<dbReference type="PRINTS" id="PR00344">
    <property type="entry name" value="BCTRLSENSOR"/>
</dbReference>
<dbReference type="RefSeq" id="WP_175221468.1">
    <property type="nucleotide sequence ID" value="NZ_CABWIL020000008.1"/>
</dbReference>
<dbReference type="Proteomes" id="UP000494301">
    <property type="component" value="Unassembled WGS sequence"/>
</dbReference>
<evidence type="ECO:0000313" key="7">
    <source>
        <dbReference type="Proteomes" id="UP000494301"/>
    </source>
</evidence>
<dbReference type="PROSITE" id="PS50109">
    <property type="entry name" value="HIS_KIN"/>
    <property type="match status" value="1"/>
</dbReference>
<dbReference type="GO" id="GO:0000155">
    <property type="term" value="F:phosphorelay sensor kinase activity"/>
    <property type="evidence" value="ECO:0007669"/>
    <property type="project" value="InterPro"/>
</dbReference>
<dbReference type="SMART" id="SM00065">
    <property type="entry name" value="GAF"/>
    <property type="match status" value="1"/>
</dbReference>
<dbReference type="PANTHER" id="PTHR43642:SF1">
    <property type="entry name" value="HYBRID SIGNAL TRANSDUCTION HISTIDINE KINASE G"/>
    <property type="match status" value="1"/>
</dbReference>
<dbReference type="InterPro" id="IPR004358">
    <property type="entry name" value="Sig_transdc_His_kin-like_C"/>
</dbReference>
<dbReference type="InterPro" id="IPR041664">
    <property type="entry name" value="AAA_16"/>
</dbReference>
<dbReference type="InterPro" id="IPR053159">
    <property type="entry name" value="Hybrid_Histidine_Kinase"/>
</dbReference>
<dbReference type="InterPro" id="IPR003661">
    <property type="entry name" value="HisK_dim/P_dom"/>
</dbReference>
<dbReference type="InterPro" id="IPR003018">
    <property type="entry name" value="GAF"/>
</dbReference>
<dbReference type="Gene3D" id="1.10.510.10">
    <property type="entry name" value="Transferase(Phosphotransferase) domain 1"/>
    <property type="match status" value="1"/>
</dbReference>
<dbReference type="EMBL" id="CABWIL020000008">
    <property type="protein sequence ID" value="CAB3963967.1"/>
    <property type="molecule type" value="Genomic_DNA"/>
</dbReference>
<dbReference type="InterPro" id="IPR005467">
    <property type="entry name" value="His_kinase_dom"/>
</dbReference>
<dbReference type="Pfam" id="PF00512">
    <property type="entry name" value="HisKA"/>
    <property type="match status" value="1"/>
</dbReference>
<dbReference type="SUPFAM" id="SSF55874">
    <property type="entry name" value="ATPase domain of HSP90 chaperone/DNA topoisomerase II/histidine kinase"/>
    <property type="match status" value="1"/>
</dbReference>
<comment type="catalytic activity">
    <reaction evidence="1">
        <text>ATP + protein L-histidine = ADP + protein N-phospho-L-histidine.</text>
        <dbReference type="EC" id="2.7.13.3"/>
    </reaction>
</comment>
<dbReference type="SUPFAM" id="SSF56112">
    <property type="entry name" value="Protein kinase-like (PK-like)"/>
    <property type="match status" value="1"/>
</dbReference>
<organism evidence="6 7">
    <name type="scientific">Burkholderia aenigmatica</name>
    <dbReference type="NCBI Taxonomy" id="2015348"/>
    <lineage>
        <taxon>Bacteria</taxon>
        <taxon>Pseudomonadati</taxon>
        <taxon>Pseudomonadota</taxon>
        <taxon>Betaproteobacteria</taxon>
        <taxon>Burkholderiales</taxon>
        <taxon>Burkholderiaceae</taxon>
        <taxon>Burkholderia</taxon>
        <taxon>Burkholderia cepacia complex</taxon>
    </lineage>
</organism>
<evidence type="ECO:0000256" key="1">
    <source>
        <dbReference type="ARBA" id="ARBA00000085"/>
    </source>
</evidence>
<evidence type="ECO:0000256" key="2">
    <source>
        <dbReference type="ARBA" id="ARBA00012438"/>
    </source>
</evidence>
<feature type="domain" description="Protein kinase" evidence="4">
    <location>
        <begin position="1"/>
        <end position="267"/>
    </location>
</feature>
<dbReference type="InterPro" id="IPR029016">
    <property type="entry name" value="GAF-like_dom_sf"/>
</dbReference>
<dbReference type="InterPro" id="IPR003594">
    <property type="entry name" value="HATPase_dom"/>
</dbReference>
<evidence type="ECO:0000259" key="5">
    <source>
        <dbReference type="PROSITE" id="PS50109"/>
    </source>
</evidence>
<dbReference type="SUPFAM" id="SSF55781">
    <property type="entry name" value="GAF domain-like"/>
    <property type="match status" value="1"/>
</dbReference>
<dbReference type="Gene3D" id="1.10.287.130">
    <property type="match status" value="1"/>
</dbReference>
<dbReference type="SUPFAM" id="SSF52540">
    <property type="entry name" value="P-loop containing nucleoside triphosphate hydrolases"/>
    <property type="match status" value="1"/>
</dbReference>
<dbReference type="Gene3D" id="3.30.450.40">
    <property type="match status" value="1"/>
</dbReference>
<dbReference type="Pfam" id="PF02518">
    <property type="entry name" value="HATPase_c"/>
    <property type="match status" value="1"/>
</dbReference>
<accession>A0A6J5IWD6</accession>
<dbReference type="EC" id="2.7.13.3" evidence="2"/>
<feature type="domain" description="Histidine kinase" evidence="5">
    <location>
        <begin position="1478"/>
        <end position="1692"/>
    </location>
</feature>
<dbReference type="InterPro" id="IPR011009">
    <property type="entry name" value="Kinase-like_dom_sf"/>
</dbReference>
<dbReference type="SMART" id="SM00220">
    <property type="entry name" value="S_TKc"/>
    <property type="match status" value="1"/>
</dbReference>
<gene>
    <name evidence="6" type="ORF">BLA3211_02581</name>
</gene>
<dbReference type="SMART" id="SM00387">
    <property type="entry name" value="HATPase_c"/>
    <property type="match status" value="1"/>
</dbReference>
<evidence type="ECO:0000259" key="4">
    <source>
        <dbReference type="PROSITE" id="PS50011"/>
    </source>
</evidence>
<dbReference type="Pfam" id="PF00069">
    <property type="entry name" value="Pkinase"/>
    <property type="match status" value="1"/>
</dbReference>
<protein>
    <recommendedName>
        <fullName evidence="2">histidine kinase</fullName>
        <ecNumber evidence="2">2.7.13.3</ecNumber>
    </recommendedName>
</protein>
<keyword evidence="3" id="KW-0597">Phosphoprotein</keyword>
<dbReference type="SUPFAM" id="SSF47384">
    <property type="entry name" value="Homodimeric domain of signal transducing histidine kinase"/>
    <property type="match status" value="1"/>
</dbReference>
<dbReference type="InterPro" id="IPR036097">
    <property type="entry name" value="HisK_dim/P_sf"/>
</dbReference>
<dbReference type="InterPro" id="IPR027417">
    <property type="entry name" value="P-loop_NTPase"/>
</dbReference>
<dbReference type="Pfam" id="PF01590">
    <property type="entry name" value="GAF"/>
    <property type="match status" value="1"/>
</dbReference>
<evidence type="ECO:0000256" key="3">
    <source>
        <dbReference type="ARBA" id="ARBA00022553"/>
    </source>
</evidence>
<dbReference type="GO" id="GO:0005524">
    <property type="term" value="F:ATP binding"/>
    <property type="evidence" value="ECO:0007669"/>
    <property type="project" value="InterPro"/>
</dbReference>
<dbReference type="InterPro" id="IPR036890">
    <property type="entry name" value="HATPase_C_sf"/>
</dbReference>
<sequence>MDADWLARASLSNAVRLGDVLKFDLTDAKTGRVWSACQTGWEFDQRCRQFEHEYALNETLDPAWALMPVALIRAADGPVLVYPRLDVRAFDTLADGRLLLDSFLETAINAARTLGSLHQRGWLHGDLQPASFATTPNGTVMLRSFTHARDRRTEQTAAGTMRTDFAAYAAPEVSGGSCVDERSDLYAFGITLFRLLTGAMPYKATSTSEWIHAHVAMQPSPPAAFRDDVPAILSDLILKLIAKEPADRYPSCDAVQHDLERILHDWLAAGRVEPFTLGGSNPLAGLHAPDLLIGREAESRRLADVLTAVSLTGETAIVLIDGPAGVGKTALAENFTRHARAASRTAWCTSAKVDQFQPARPYAPVLQALRALFGSALARRDDEIATISARLRDCVGRQANLLSAIFPEIAWLLDVEPVAFDRTDAIPEFHLCQIVVNAFRAFAAPAEPLVMTLDDIQWADDATLAFLASIAVDSPANFCIVAGYRSGPQDDQTPTFRRFLRQLDPTRLSALTLAPLDAPDVTRMLADMLGEAPARLSGLGDIVHRRTGGNPFYIQQLLRTLIDERLLDYDPVRQAWQWRSADIDARHVTENVVSLLSIRMHRLPLESRMLLSLLACIGIDADDALLCAAAGKTRAELRFWLDPARQAGLVSLSGNRWRFVHDRILEAVHALTGRPERALRHARIAAAMLARTDTPSAEYLLELAAHIEQAKPGPLDGALALAFAEALVAAAEAAATVAARDRALSFLTSAQSLLGPQAWLQHYGLASRIGILRSGLLLAIGETTQAANAIDELMTRTRTPADRAEAHRLKAAQLTVESRYRQAVDVALAGLALLGVDLPAAPVEADLAAACDAVREALDGRAIHELVDLPVMTDTRVEATMALLTALEAAMFYPSGGLMLLHFATMVRLTLRYGATAASVQGLAWYGVSIAEHHDAYEDGLEFAKVALALVDRHGFERYRSAALVALDQVSVWTQPLSYALDHARDAKAAGNASAELRWMCYSCNHIISDLLSMGEALPAIRDEIDPLLEIARSARYDDIVDLVSTQSEFIVALQLGADRPIGTWRGRTSTKTPMSVLQFWTDVLAGQAAFIFGDADAARASLDAAASFAWSTPAHIMLSDFHLFSVLAGIASDHGATPPDRLLERYAPRRARFAAWSERNPVTFRNKLALIDAEFARVRGEHIVAMQQYETSASLAAERGFVHEQALTHELAAHHAASLGLTAPARHQLRLAHACYRRWGATGKTQTMELRHPFLMADPSPGGTAVAAHEDLDFALAMRAAHSLSEEIVLERLIQTLMRNMIVYAGARNGLLLLSGHDRLTIEAAARIVGSDVIVDIASSEPTEQDVPLSILNTVARTRKPVVLANAQLEGVPDHVDSLRAHPTRSLFCLPLLKQGALIGVLYLENALTNGVFSPRRIAMLEILAPQAANALESARLYAELIDENTRRLETEAALRHARTELARAAHMTVMGELAASIAHEINQPLTSIVSSVGACMRWLRGTQPDLGEALASLEDIRASGVRAADIVRALRSLARQAPPALAPLAIDDLIRDMLHLTAPEIDAKQVALRVDLHCNGIRLMADRTQIQQVILNLITNALDAMDGLATSRELEMASHAGDGHVVVSIADRGAGIDAEIANRIFDPFFTTKTHGMGMGLAICRSIIEAHGGTLEAAPRAGNGTVLTFRLPISTVR</sequence>
<proteinExistence type="predicted"/>
<dbReference type="PROSITE" id="PS50011">
    <property type="entry name" value="PROTEIN_KINASE_DOM"/>
    <property type="match status" value="1"/>
</dbReference>
<dbReference type="Gene3D" id="3.40.50.300">
    <property type="entry name" value="P-loop containing nucleotide triphosphate hydrolases"/>
    <property type="match status" value="1"/>
</dbReference>
<reference evidence="6 7" key="1">
    <citation type="submission" date="2020-04" db="EMBL/GenBank/DDBJ databases">
        <authorList>
            <person name="Depoorter E."/>
        </authorList>
    </citation>
    <scope>NUCLEOTIDE SEQUENCE [LARGE SCALE GENOMIC DNA]</scope>
    <source>
        <strain evidence="6 7">BCC0217</strain>
    </source>
</reference>
<dbReference type="Gene3D" id="3.30.565.10">
    <property type="entry name" value="Histidine kinase-like ATPase, C-terminal domain"/>
    <property type="match status" value="1"/>
</dbReference>
<dbReference type="CDD" id="cd00082">
    <property type="entry name" value="HisKA"/>
    <property type="match status" value="1"/>
</dbReference>
<dbReference type="SMART" id="SM00388">
    <property type="entry name" value="HisKA"/>
    <property type="match status" value="1"/>
</dbReference>
<dbReference type="InterPro" id="IPR000719">
    <property type="entry name" value="Prot_kinase_dom"/>
</dbReference>
<dbReference type="Pfam" id="PF13191">
    <property type="entry name" value="AAA_16"/>
    <property type="match status" value="1"/>
</dbReference>
<evidence type="ECO:0000313" key="6">
    <source>
        <dbReference type="EMBL" id="CAB3963967.1"/>
    </source>
</evidence>
<name>A0A6J5IWD6_9BURK</name>
<dbReference type="PANTHER" id="PTHR43642">
    <property type="entry name" value="HYBRID SIGNAL TRANSDUCTION HISTIDINE KINASE G"/>
    <property type="match status" value="1"/>
</dbReference>